<accession>I0H6C6</accession>
<proteinExistence type="predicted"/>
<dbReference type="KEGG" id="ams:AMIS_33430"/>
<sequence length="335" mass="34131">MRAIFAARYASGPPTLRGWLREPGSITSLQVLVVLLAVLPGVAVAVLGVALVDNLTPSERVPAVITALDNGFDKDSSDYRWASARADDGRALGLGAGAPAGYGEPVVVTLSTVTGRLVAIRAAGALYQPHRTNEYLFLVVLLLGVLVVAALIARRMARMVPWTLLLAAAVAGFAGVGGWQLASTAAIADAPRLPPSTGMGIYTEARFAPATRAATGQPVAFQDVTLRVTGPVTRGAPAGSAPWLGDFTVLTVPFSASSTGAPGGRYVPLTLIGSGSGTAERIAARHCGPGGFDGQVPAGSVEGRMCFVVPPDFQPRQVIVGTGEVTGIDVAAAAG</sequence>
<feature type="transmembrane region" description="Helical" evidence="1">
    <location>
        <begin position="135"/>
        <end position="153"/>
    </location>
</feature>
<keyword evidence="1" id="KW-0812">Transmembrane</keyword>
<dbReference type="EMBL" id="AP012319">
    <property type="protein sequence ID" value="BAL88563.1"/>
    <property type="molecule type" value="Genomic_DNA"/>
</dbReference>
<evidence type="ECO:0000313" key="3">
    <source>
        <dbReference type="Proteomes" id="UP000007882"/>
    </source>
</evidence>
<name>I0H6C6_ACTM4</name>
<dbReference type="STRING" id="512565.AMIS_33430"/>
<feature type="transmembrane region" description="Helical" evidence="1">
    <location>
        <begin position="160"/>
        <end position="182"/>
    </location>
</feature>
<keyword evidence="1" id="KW-1133">Transmembrane helix</keyword>
<dbReference type="HOGENOM" id="CLU_887515_0_0_11"/>
<dbReference type="OrthoDB" id="3635738at2"/>
<dbReference type="RefSeq" id="WP_014443458.1">
    <property type="nucleotide sequence ID" value="NC_017093.1"/>
</dbReference>
<dbReference type="AlphaFoldDB" id="I0H6C6"/>
<keyword evidence="1" id="KW-0472">Membrane</keyword>
<organism evidence="2 3">
    <name type="scientific">Actinoplanes missouriensis (strain ATCC 14538 / DSM 43046 / CBS 188.64 / JCM 3121 / NBRC 102363 / NCIMB 12654 / NRRL B-3342 / UNCC 431)</name>
    <dbReference type="NCBI Taxonomy" id="512565"/>
    <lineage>
        <taxon>Bacteria</taxon>
        <taxon>Bacillati</taxon>
        <taxon>Actinomycetota</taxon>
        <taxon>Actinomycetes</taxon>
        <taxon>Micromonosporales</taxon>
        <taxon>Micromonosporaceae</taxon>
        <taxon>Actinoplanes</taxon>
    </lineage>
</organism>
<evidence type="ECO:0000256" key="1">
    <source>
        <dbReference type="SAM" id="Phobius"/>
    </source>
</evidence>
<dbReference type="eggNOG" id="ENOG50323WD">
    <property type="taxonomic scope" value="Bacteria"/>
</dbReference>
<gene>
    <name evidence="2" type="ordered locus">AMIS_33430</name>
</gene>
<reference evidence="2 3" key="1">
    <citation type="submission" date="2012-02" db="EMBL/GenBank/DDBJ databases">
        <title>Complete genome sequence of Actinoplanes missouriensis 431 (= NBRC 102363).</title>
        <authorList>
            <person name="Ohnishi Y."/>
            <person name="Ishikawa J."/>
            <person name="Sekine M."/>
            <person name="Hosoyama A."/>
            <person name="Harada T."/>
            <person name="Narita H."/>
            <person name="Hata T."/>
            <person name="Konno Y."/>
            <person name="Tutikane K."/>
            <person name="Fujita N."/>
            <person name="Horinouchi S."/>
            <person name="Hayakawa M."/>
        </authorList>
    </citation>
    <scope>NUCLEOTIDE SEQUENCE [LARGE SCALE GENOMIC DNA]</scope>
    <source>
        <strain evidence="3">ATCC 14538 / DSM 43046 / CBS 188.64 / JCM 3121 / NBRC 102363 / NCIMB 12654 / NRRL B-3342 / UNCC 431</strain>
    </source>
</reference>
<keyword evidence="3" id="KW-1185">Reference proteome</keyword>
<dbReference type="PATRIC" id="fig|512565.3.peg.3340"/>
<evidence type="ECO:0000313" key="2">
    <source>
        <dbReference type="EMBL" id="BAL88563.1"/>
    </source>
</evidence>
<protein>
    <submittedName>
        <fullName evidence="2">Uncharacterized protein</fullName>
    </submittedName>
</protein>
<dbReference type="Proteomes" id="UP000007882">
    <property type="component" value="Chromosome"/>
</dbReference>
<feature type="transmembrane region" description="Helical" evidence="1">
    <location>
        <begin position="31"/>
        <end position="52"/>
    </location>
</feature>